<gene>
    <name evidence="2" type="ORF">ACFPET_17510</name>
</gene>
<keyword evidence="1" id="KW-0472">Membrane</keyword>
<dbReference type="EMBL" id="JBHSDK010000027">
    <property type="protein sequence ID" value="MFC4337003.1"/>
    <property type="molecule type" value="Genomic_DNA"/>
</dbReference>
<evidence type="ECO:0000313" key="3">
    <source>
        <dbReference type="Proteomes" id="UP001595823"/>
    </source>
</evidence>
<keyword evidence="1" id="KW-0812">Transmembrane</keyword>
<organism evidence="2 3">
    <name type="scientific">Salininema proteolyticum</name>
    <dbReference type="NCBI Taxonomy" id="1607685"/>
    <lineage>
        <taxon>Bacteria</taxon>
        <taxon>Bacillati</taxon>
        <taxon>Actinomycetota</taxon>
        <taxon>Actinomycetes</taxon>
        <taxon>Glycomycetales</taxon>
        <taxon>Glycomycetaceae</taxon>
        <taxon>Salininema</taxon>
    </lineage>
</organism>
<name>A0ABV8U1P5_9ACTN</name>
<feature type="transmembrane region" description="Helical" evidence="1">
    <location>
        <begin position="56"/>
        <end position="83"/>
    </location>
</feature>
<keyword evidence="1" id="KW-1133">Transmembrane helix</keyword>
<protein>
    <submittedName>
        <fullName evidence="2">Uncharacterized protein</fullName>
    </submittedName>
</protein>
<reference evidence="3" key="1">
    <citation type="journal article" date="2019" name="Int. J. Syst. Evol. Microbiol.">
        <title>The Global Catalogue of Microorganisms (GCM) 10K type strain sequencing project: providing services to taxonomists for standard genome sequencing and annotation.</title>
        <authorList>
            <consortium name="The Broad Institute Genomics Platform"/>
            <consortium name="The Broad Institute Genome Sequencing Center for Infectious Disease"/>
            <person name="Wu L."/>
            <person name="Ma J."/>
        </authorList>
    </citation>
    <scope>NUCLEOTIDE SEQUENCE [LARGE SCALE GENOMIC DNA]</scope>
    <source>
        <strain evidence="3">IBRC-M 10908</strain>
    </source>
</reference>
<sequence length="125" mass="13374">MPDTITIRLAPDETWTPSQLDSVCEELELDFKEIRGVAAETETTPPKPGSKSGGGIGLGTIVLSGLFSSAGLTAITTVIVALIKRTKVGEVTIRRGDNEATVKDFRAKDTDKVFEQIRKVVGADE</sequence>
<accession>A0ABV8U1P5</accession>
<evidence type="ECO:0000256" key="1">
    <source>
        <dbReference type="SAM" id="Phobius"/>
    </source>
</evidence>
<dbReference type="RefSeq" id="WP_380623510.1">
    <property type="nucleotide sequence ID" value="NZ_JBHSDK010000027.1"/>
</dbReference>
<dbReference type="Proteomes" id="UP001595823">
    <property type="component" value="Unassembled WGS sequence"/>
</dbReference>
<keyword evidence="3" id="KW-1185">Reference proteome</keyword>
<proteinExistence type="predicted"/>
<comment type="caution">
    <text evidence="2">The sequence shown here is derived from an EMBL/GenBank/DDBJ whole genome shotgun (WGS) entry which is preliminary data.</text>
</comment>
<evidence type="ECO:0000313" key="2">
    <source>
        <dbReference type="EMBL" id="MFC4337003.1"/>
    </source>
</evidence>